<feature type="transmembrane region" description="Helical" evidence="6">
    <location>
        <begin position="26"/>
        <end position="46"/>
    </location>
</feature>
<feature type="transmembrane region" description="Helical" evidence="6">
    <location>
        <begin position="119"/>
        <end position="139"/>
    </location>
</feature>
<dbReference type="EMBL" id="FMZF01000002">
    <property type="protein sequence ID" value="SDC39112.1"/>
    <property type="molecule type" value="Genomic_DNA"/>
</dbReference>
<keyword evidence="8" id="KW-1185">Reference proteome</keyword>
<comment type="subcellular location">
    <subcellularLocation>
        <location evidence="1">Cell membrane</location>
        <topology evidence="1">Multi-pass membrane protein</topology>
    </subcellularLocation>
</comment>
<organism evidence="7 8">
    <name type="scientific">Geodermatophilus telluris</name>
    <dbReference type="NCBI Taxonomy" id="1190417"/>
    <lineage>
        <taxon>Bacteria</taxon>
        <taxon>Bacillati</taxon>
        <taxon>Actinomycetota</taxon>
        <taxon>Actinomycetes</taxon>
        <taxon>Geodermatophilales</taxon>
        <taxon>Geodermatophilaceae</taxon>
        <taxon>Geodermatophilus</taxon>
    </lineage>
</organism>
<feature type="transmembrane region" description="Helical" evidence="6">
    <location>
        <begin position="315"/>
        <end position="333"/>
    </location>
</feature>
<feature type="transmembrane region" description="Helical" evidence="6">
    <location>
        <begin position="250"/>
        <end position="273"/>
    </location>
</feature>
<dbReference type="RefSeq" id="WP_139173484.1">
    <property type="nucleotide sequence ID" value="NZ_FMZF01000002.1"/>
</dbReference>
<reference evidence="8" key="1">
    <citation type="submission" date="2016-10" db="EMBL/GenBank/DDBJ databases">
        <authorList>
            <person name="Varghese N."/>
            <person name="Submissions S."/>
        </authorList>
    </citation>
    <scope>NUCLEOTIDE SEQUENCE [LARGE SCALE GENOMIC DNA]</scope>
    <source>
        <strain evidence="8">DSM 45421</strain>
    </source>
</reference>
<protein>
    <submittedName>
        <fullName evidence="7">Membrane protein involved in the export of O-antigen and teichoic acid</fullName>
    </submittedName>
</protein>
<accession>A0A1G6L6Z0</accession>
<proteinExistence type="predicted"/>
<evidence type="ECO:0000313" key="8">
    <source>
        <dbReference type="Proteomes" id="UP000199416"/>
    </source>
</evidence>
<feature type="transmembrane region" description="Helical" evidence="6">
    <location>
        <begin position="175"/>
        <end position="192"/>
    </location>
</feature>
<keyword evidence="5 6" id="KW-0472">Membrane</keyword>
<dbReference type="InterPro" id="IPR050833">
    <property type="entry name" value="Poly_Biosynth_Transport"/>
</dbReference>
<dbReference type="PANTHER" id="PTHR30250">
    <property type="entry name" value="PST FAMILY PREDICTED COLANIC ACID TRANSPORTER"/>
    <property type="match status" value="1"/>
</dbReference>
<evidence type="ECO:0000256" key="4">
    <source>
        <dbReference type="ARBA" id="ARBA00022989"/>
    </source>
</evidence>
<feature type="transmembrane region" description="Helical" evidence="6">
    <location>
        <begin position="58"/>
        <end position="84"/>
    </location>
</feature>
<name>A0A1G6L6Z0_9ACTN</name>
<feature type="transmembrane region" description="Helical" evidence="6">
    <location>
        <begin position="345"/>
        <end position="368"/>
    </location>
</feature>
<keyword evidence="4 6" id="KW-1133">Transmembrane helix</keyword>
<gene>
    <name evidence="7" type="ORF">SAMN05660690_1235</name>
</gene>
<evidence type="ECO:0000256" key="3">
    <source>
        <dbReference type="ARBA" id="ARBA00022692"/>
    </source>
</evidence>
<keyword evidence="3 6" id="KW-0812">Transmembrane</keyword>
<dbReference type="GO" id="GO:0005886">
    <property type="term" value="C:plasma membrane"/>
    <property type="evidence" value="ECO:0007669"/>
    <property type="project" value="UniProtKB-SubCell"/>
</dbReference>
<dbReference type="Proteomes" id="UP000199416">
    <property type="component" value="Unassembled WGS sequence"/>
</dbReference>
<feature type="transmembrane region" description="Helical" evidence="6">
    <location>
        <begin position="285"/>
        <end position="309"/>
    </location>
</feature>
<feature type="transmembrane region" description="Helical" evidence="6">
    <location>
        <begin position="96"/>
        <end position="113"/>
    </location>
</feature>
<feature type="transmembrane region" description="Helical" evidence="6">
    <location>
        <begin position="212"/>
        <end position="230"/>
    </location>
</feature>
<dbReference type="AlphaFoldDB" id="A0A1G6L6Z0"/>
<evidence type="ECO:0000256" key="6">
    <source>
        <dbReference type="SAM" id="Phobius"/>
    </source>
</evidence>
<evidence type="ECO:0000256" key="2">
    <source>
        <dbReference type="ARBA" id="ARBA00022475"/>
    </source>
</evidence>
<dbReference type="STRING" id="1190417.SAMN05660690_1235"/>
<dbReference type="OrthoDB" id="9816564at2"/>
<evidence type="ECO:0000313" key="7">
    <source>
        <dbReference type="EMBL" id="SDC39112.1"/>
    </source>
</evidence>
<evidence type="ECO:0000256" key="1">
    <source>
        <dbReference type="ARBA" id="ARBA00004651"/>
    </source>
</evidence>
<keyword evidence="2" id="KW-1003">Cell membrane</keyword>
<evidence type="ECO:0000256" key="5">
    <source>
        <dbReference type="ARBA" id="ARBA00023136"/>
    </source>
</evidence>
<sequence>MAVAGRGPDLTSRRRQLATRLVGKQALYLVAIGVQALISAALIPVLTRALSRSDYGNIALVAASQQIATTVIALGLPGLVASWAADGPRRHLERGSVLPVLGLGLVSTVVAAASGSRIAVFVCLLGTLNAVASIVLTLVATRGLAAVWAALTVAIGPLSVSLAAAAALWTGSLTAYLLTWTVGVAVAVSVSLRWAPRDWFRRTAASLHRQRVTLSLPLAVSGAAAVALAMGDRLVIGATLGTAALAPYQASYAVGNLAALAGTALTNHWLPGLMRDEPTARRDQMLSVTALATAGALVAGPALLVLLPSSYQPQALWPVAAIAALSAVPQAWFLQTQARATHLGLTRYVGVAAFVATVATMVVTLVVAVTTRSYVLIAAVTPVAYAALAWFVRRRNHRPSATGGHDHHSAPTGGPGHRAVLVLLATVRWDYLWQRHQSIAVAAADRGSVVFVESQPRSLAQIVGHLLRRRGGELGPAPTPPPPAVRLVRPTPLSLFSAGAWARAQARRVVREAGRGASLDVVLYAPTPAYLRLAHELARHGARVTYDAVVDWSRAPAHWHPPRRAREAEIALPTEWRVVSDNPALASELEGVLHRPVPVVLPAADTAFLAHSWPDLMARDHVAGWFGAVREETDIDLLCALSRAGVRVQTIGPIETPAARQRLTAAGVECLPSVPVDELPRRIDHWRVAVLAYRGARAGTITPAKLVNALVGFRVAVRGIAVPASLAGFVTALPADDAAAVAALSDLVEDPGVLPHLPAEEVSWEGRLLQITGGTG</sequence>
<feature type="transmembrane region" description="Helical" evidence="6">
    <location>
        <begin position="374"/>
        <end position="392"/>
    </location>
</feature>
<feature type="transmembrane region" description="Helical" evidence="6">
    <location>
        <begin position="146"/>
        <end position="169"/>
    </location>
</feature>
<dbReference type="PANTHER" id="PTHR30250:SF11">
    <property type="entry name" value="O-ANTIGEN TRANSPORTER-RELATED"/>
    <property type="match status" value="1"/>
</dbReference>